<dbReference type="Pfam" id="PF11160">
    <property type="entry name" value="Hva1_TUDOR"/>
    <property type="match status" value="1"/>
</dbReference>
<dbReference type="InterPro" id="IPR021487">
    <property type="entry name" value="DUF3140"/>
</dbReference>
<feature type="region of interest" description="Disordered" evidence="1">
    <location>
        <begin position="89"/>
        <end position="276"/>
    </location>
</feature>
<dbReference type="PANTHER" id="PTHR40630">
    <property type="entry name" value="POSSIBLE DNA-BINDING PROTEIN"/>
    <property type="match status" value="1"/>
</dbReference>
<comment type="caution">
    <text evidence="3">The sequence shown here is derived from an EMBL/GenBank/DDBJ whole genome shotgun (WGS) entry which is preliminary data.</text>
</comment>
<feature type="compositionally biased region" description="Basic and acidic residues" evidence="1">
    <location>
        <begin position="150"/>
        <end position="159"/>
    </location>
</feature>
<proteinExistence type="predicted"/>
<feature type="compositionally biased region" description="Basic and acidic residues" evidence="1">
    <location>
        <begin position="115"/>
        <end position="128"/>
    </location>
</feature>
<dbReference type="InterPro" id="IPR021331">
    <property type="entry name" value="Hva1_TUDOR"/>
</dbReference>
<dbReference type="AlphaFoldDB" id="A0A5C6GFW9"/>
<dbReference type="Pfam" id="PF11338">
    <property type="entry name" value="DUF3140"/>
    <property type="match status" value="1"/>
</dbReference>
<dbReference type="PANTHER" id="PTHR40630:SF1">
    <property type="entry name" value="DNA-BINDING PROTEIN"/>
    <property type="match status" value="1"/>
</dbReference>
<evidence type="ECO:0000256" key="1">
    <source>
        <dbReference type="SAM" id="MobiDB-lite"/>
    </source>
</evidence>
<accession>A0A5C6GFW9</accession>
<evidence type="ECO:0000313" key="4">
    <source>
        <dbReference type="Proteomes" id="UP000317257"/>
    </source>
</evidence>
<feature type="compositionally biased region" description="Basic and acidic residues" evidence="1">
    <location>
        <begin position="38"/>
        <end position="52"/>
    </location>
</feature>
<feature type="domain" description="Hypervirulence associated protein TUDOR" evidence="2">
    <location>
        <begin position="232"/>
        <end position="293"/>
    </location>
</feature>
<feature type="compositionally biased region" description="Polar residues" evidence="1">
    <location>
        <begin position="257"/>
        <end position="269"/>
    </location>
</feature>
<evidence type="ECO:0000259" key="2">
    <source>
        <dbReference type="Pfam" id="PF11160"/>
    </source>
</evidence>
<feature type="compositionally biased region" description="Basic and acidic residues" evidence="1">
    <location>
        <begin position="246"/>
        <end position="256"/>
    </location>
</feature>
<name>A0A5C6GFW9_METRR</name>
<reference evidence="4" key="1">
    <citation type="submission" date="2018-12" db="EMBL/GenBank/DDBJ databases">
        <title>The complete genome of Metarhizium rileyi, a key fungal pathogen of Lepidoptera.</title>
        <authorList>
            <person name="Binneck E."/>
            <person name="Lastra C.C.L."/>
            <person name="Sosa-Gomez D.R."/>
        </authorList>
    </citation>
    <scope>NUCLEOTIDE SEQUENCE [LARGE SCALE GENOMIC DNA]</scope>
    <source>
        <strain evidence="4">Cep018-CH2</strain>
    </source>
</reference>
<feature type="region of interest" description="Disordered" evidence="1">
    <location>
        <begin position="29"/>
        <end position="53"/>
    </location>
</feature>
<evidence type="ECO:0000313" key="3">
    <source>
        <dbReference type="EMBL" id="TWU76154.1"/>
    </source>
</evidence>
<feature type="compositionally biased region" description="Low complexity" evidence="1">
    <location>
        <begin position="129"/>
        <end position="138"/>
    </location>
</feature>
<gene>
    <name evidence="3" type="ORF">ED733_001398</name>
</gene>
<feature type="compositionally biased region" description="Basic and acidic residues" evidence="1">
    <location>
        <begin position="89"/>
        <end position="105"/>
    </location>
</feature>
<protein>
    <recommendedName>
        <fullName evidence="2">Hypervirulence associated protein TUDOR domain-containing protein</fullName>
    </recommendedName>
</protein>
<dbReference type="Proteomes" id="UP000317257">
    <property type="component" value="Unassembled WGS sequence"/>
</dbReference>
<organism evidence="3 4">
    <name type="scientific">Metarhizium rileyi (strain RCEF 4871)</name>
    <name type="common">Nomuraea rileyi</name>
    <dbReference type="NCBI Taxonomy" id="1649241"/>
    <lineage>
        <taxon>Eukaryota</taxon>
        <taxon>Fungi</taxon>
        <taxon>Dikarya</taxon>
        <taxon>Ascomycota</taxon>
        <taxon>Pezizomycotina</taxon>
        <taxon>Sordariomycetes</taxon>
        <taxon>Hypocreomycetidae</taxon>
        <taxon>Hypocreales</taxon>
        <taxon>Clavicipitaceae</taxon>
        <taxon>Metarhizium</taxon>
    </lineage>
</organism>
<sequence>MKDEKEVIQEFNELVNMTAAELETWLKSSDSEAAGLSKDGENGESIGHDSGRKIVQILKDNPKKNPDDYTEDQIQHMRKVVSYCKRHLAQESKANDEKSVEEVKKTKSYASLKNWGHDPLKERQKDTDNNNNNNNNNNNDEEEEEEEEHDAAGTKRAAKDNQSGENKKQKTESSAPKKAADTTKSTNKQDDQDEGSSPASDDNTSEEKAKSSDADEGASSTEGPDKDEPEKGDTVSWNWGQGQPKGKVEEVKHEKTSITTKNGNTVTRDGTSDDPAVVVDAGQSKAVKLNHELN</sequence>
<dbReference type="EMBL" id="SBHS01000005">
    <property type="protein sequence ID" value="TWU76154.1"/>
    <property type="molecule type" value="Genomic_DNA"/>
</dbReference>
<feature type="compositionally biased region" description="Basic and acidic residues" evidence="1">
    <location>
        <begin position="223"/>
        <end position="233"/>
    </location>
</feature>
<feature type="compositionally biased region" description="Acidic residues" evidence="1">
    <location>
        <begin position="139"/>
        <end position="149"/>
    </location>
</feature>